<gene>
    <name evidence="2" type="ORF">Taro_055064</name>
</gene>
<accession>A0A843XT45</accession>
<organism evidence="2 3">
    <name type="scientific">Colocasia esculenta</name>
    <name type="common">Wild taro</name>
    <name type="synonym">Arum esculentum</name>
    <dbReference type="NCBI Taxonomy" id="4460"/>
    <lineage>
        <taxon>Eukaryota</taxon>
        <taxon>Viridiplantae</taxon>
        <taxon>Streptophyta</taxon>
        <taxon>Embryophyta</taxon>
        <taxon>Tracheophyta</taxon>
        <taxon>Spermatophyta</taxon>
        <taxon>Magnoliopsida</taxon>
        <taxon>Liliopsida</taxon>
        <taxon>Araceae</taxon>
        <taxon>Aroideae</taxon>
        <taxon>Colocasieae</taxon>
        <taxon>Colocasia</taxon>
    </lineage>
</organism>
<dbReference type="GO" id="GO:0004672">
    <property type="term" value="F:protein kinase activity"/>
    <property type="evidence" value="ECO:0007669"/>
    <property type="project" value="InterPro"/>
</dbReference>
<dbReference type="InterPro" id="IPR052751">
    <property type="entry name" value="Plant_MAPKKK"/>
</dbReference>
<proteinExistence type="predicted"/>
<dbReference type="OrthoDB" id="8693905at2759"/>
<feature type="domain" description="Protein kinase" evidence="1">
    <location>
        <begin position="1"/>
        <end position="220"/>
    </location>
</feature>
<comment type="caution">
    <text evidence="2">The sequence shown here is derived from an EMBL/GenBank/DDBJ whole genome shotgun (WGS) entry which is preliminary data.</text>
</comment>
<reference evidence="2" key="1">
    <citation type="submission" date="2017-07" db="EMBL/GenBank/DDBJ databases">
        <title>Taro Niue Genome Assembly and Annotation.</title>
        <authorList>
            <person name="Atibalentja N."/>
            <person name="Keating K."/>
            <person name="Fields C.J."/>
        </authorList>
    </citation>
    <scope>NUCLEOTIDE SEQUENCE</scope>
    <source>
        <strain evidence="2">Niue_2</strain>
        <tissue evidence="2">Leaf</tissue>
    </source>
</reference>
<evidence type="ECO:0000259" key="1">
    <source>
        <dbReference type="PROSITE" id="PS50011"/>
    </source>
</evidence>
<evidence type="ECO:0000313" key="3">
    <source>
        <dbReference type="Proteomes" id="UP000652761"/>
    </source>
</evidence>
<dbReference type="Gene3D" id="1.10.510.10">
    <property type="entry name" value="Transferase(Phosphotransferase) domain 1"/>
    <property type="match status" value="1"/>
</dbReference>
<dbReference type="PANTHER" id="PTHR48011">
    <property type="entry name" value="CCR4-NOT TRANSCRIPTIONAL COMPLEX SUBUNIT CAF120-RELATED"/>
    <property type="match status" value="1"/>
</dbReference>
<dbReference type="SMART" id="SM00220">
    <property type="entry name" value="S_TKc"/>
    <property type="match status" value="1"/>
</dbReference>
<dbReference type="GO" id="GO:0007165">
    <property type="term" value="P:signal transduction"/>
    <property type="evidence" value="ECO:0007669"/>
    <property type="project" value="TreeGrafter"/>
</dbReference>
<dbReference type="Proteomes" id="UP000652761">
    <property type="component" value="Unassembled WGS sequence"/>
</dbReference>
<dbReference type="PROSITE" id="PS50011">
    <property type="entry name" value="PROTEIN_KINASE_DOM"/>
    <property type="match status" value="1"/>
</dbReference>
<dbReference type="PANTHER" id="PTHR48011:SF18">
    <property type="entry name" value="MITOGEN-ACTIVATED PROTEIN KINASE KINASE KINASE 19-RELATED"/>
    <property type="match status" value="1"/>
</dbReference>
<dbReference type="AlphaFoldDB" id="A0A843XT45"/>
<dbReference type="GO" id="GO:0005524">
    <property type="term" value="F:ATP binding"/>
    <property type="evidence" value="ECO:0007669"/>
    <property type="project" value="InterPro"/>
</dbReference>
<sequence length="248" mass="27358">MPTAVEEEDPASDCYPGVMAVKSSPLMESVTLSHKKEVLDRLARCPEVVAFYDDEVSIEVDGRRLYNVFLEYLPRGSLSKLYRGEPMVEDDIRRYAASMLQGLRRVHEEGCVHCDLKPQKVLIAGPGWTKIADFGLAKRAGAQGSRSGHAGFLRGTLLYMAPEFVEKREYEPLSDGWSLGCIVSEMATGMPAWRDFLGRCFVRKPSERLTVEMLLGHPFMAAAAAVAAAEASKSDGNDDGHSKEGNRQ</sequence>
<evidence type="ECO:0000313" key="2">
    <source>
        <dbReference type="EMBL" id="MQM22017.1"/>
    </source>
</evidence>
<dbReference type="EMBL" id="NMUH01011976">
    <property type="protein sequence ID" value="MQM22017.1"/>
    <property type="molecule type" value="Genomic_DNA"/>
</dbReference>
<dbReference type="SUPFAM" id="SSF56112">
    <property type="entry name" value="Protein kinase-like (PK-like)"/>
    <property type="match status" value="1"/>
</dbReference>
<protein>
    <recommendedName>
        <fullName evidence="1">Protein kinase domain-containing protein</fullName>
    </recommendedName>
</protein>
<dbReference type="Pfam" id="PF00069">
    <property type="entry name" value="Pkinase"/>
    <property type="match status" value="1"/>
</dbReference>
<keyword evidence="3" id="KW-1185">Reference proteome</keyword>
<name>A0A843XT45_COLES</name>
<dbReference type="InterPro" id="IPR000719">
    <property type="entry name" value="Prot_kinase_dom"/>
</dbReference>
<dbReference type="InterPro" id="IPR011009">
    <property type="entry name" value="Kinase-like_dom_sf"/>
</dbReference>